<dbReference type="Proteomes" id="UP000234323">
    <property type="component" value="Unassembled WGS sequence"/>
</dbReference>
<dbReference type="AlphaFoldDB" id="A0A2I1FWD8"/>
<feature type="region of interest" description="Disordered" evidence="1">
    <location>
        <begin position="228"/>
        <end position="247"/>
    </location>
</feature>
<name>A0A2I1FWD8_9GLOM</name>
<organism evidence="2 3">
    <name type="scientific">Rhizophagus irregularis</name>
    <dbReference type="NCBI Taxonomy" id="588596"/>
    <lineage>
        <taxon>Eukaryota</taxon>
        <taxon>Fungi</taxon>
        <taxon>Fungi incertae sedis</taxon>
        <taxon>Mucoromycota</taxon>
        <taxon>Glomeromycotina</taxon>
        <taxon>Glomeromycetes</taxon>
        <taxon>Glomerales</taxon>
        <taxon>Glomeraceae</taxon>
        <taxon>Rhizophagus</taxon>
    </lineage>
</organism>
<dbReference type="VEuPathDB" id="FungiDB:FUN_001607"/>
<protein>
    <submittedName>
        <fullName evidence="2">Uncharacterized protein</fullName>
    </submittedName>
</protein>
<dbReference type="VEuPathDB" id="FungiDB:RhiirA1_452951"/>
<keyword evidence="3" id="KW-1185">Reference proteome</keyword>
<sequence length="247" mass="28270">MLFVSQVFELIESLDDDEAKAKIKEQFNFLKQTVDTKLKLFEESIENMSLDPSTPDKLIFRDRRSFFNVDQGVDKSIKDAIDILFPTDQNDGKKKLKTVDVCKELISAGIDSLFRNNVIGESEQAFDYILLQNNALVRIDIRIWYYKFSSSGVLSNVESAFCYVFSKSILDRNKLSNDELTYYFSEFAENCGNSVDDTIKRISDIYNSASSCKTDDKKILNSKLIDDKPISNGDDVQEEKEESKINS</sequence>
<gene>
    <name evidence="2" type="ORF">RhiirA4_451752</name>
</gene>
<dbReference type="VEuPathDB" id="FungiDB:RhiirFUN_026340"/>
<evidence type="ECO:0000313" key="2">
    <source>
        <dbReference type="EMBL" id="PKY38699.1"/>
    </source>
</evidence>
<dbReference type="OrthoDB" id="5962590at2759"/>
<proteinExistence type="predicted"/>
<comment type="caution">
    <text evidence="2">The sequence shown here is derived from an EMBL/GenBank/DDBJ whole genome shotgun (WGS) entry which is preliminary data.</text>
</comment>
<evidence type="ECO:0000313" key="3">
    <source>
        <dbReference type="Proteomes" id="UP000234323"/>
    </source>
</evidence>
<evidence type="ECO:0000256" key="1">
    <source>
        <dbReference type="SAM" id="MobiDB-lite"/>
    </source>
</evidence>
<reference evidence="2 3" key="1">
    <citation type="submission" date="2015-10" db="EMBL/GenBank/DDBJ databases">
        <title>Genome analyses suggest a sexual origin of heterokaryosis in a supposedly ancient asexual fungus.</title>
        <authorList>
            <person name="Ropars J."/>
            <person name="Sedzielewska K."/>
            <person name="Noel J."/>
            <person name="Charron P."/>
            <person name="Farinelli L."/>
            <person name="Marton T."/>
            <person name="Kruger M."/>
            <person name="Pelin A."/>
            <person name="Brachmann A."/>
            <person name="Corradi N."/>
        </authorList>
    </citation>
    <scope>NUCLEOTIDE SEQUENCE [LARGE SCALE GENOMIC DNA]</scope>
    <source>
        <strain evidence="2 3">A4</strain>
    </source>
</reference>
<accession>A0A2I1FWD8</accession>
<dbReference type="EMBL" id="LLXI01000037">
    <property type="protein sequence ID" value="PKY38699.1"/>
    <property type="molecule type" value="Genomic_DNA"/>
</dbReference>